<sequence>MRPTRLHLFALVYSDNQVRVAVVAVADGEAIKQTRVCCWLAQLKMLMRIRSGDETRSISQVFQSPFDLNESSSVRNRTNPVYRIRTTTGSWKKSKKFKKGSERREKKKKIEEEKGKSIICLWRTAKLGFHEFSETTKNDKSAAINLKVDFFVR</sequence>
<comment type="caution">
    <text evidence="1">The sequence shown here is derived from an EMBL/GenBank/DDBJ whole genome shotgun (WGS) entry which is preliminary data.</text>
</comment>
<evidence type="ECO:0000313" key="2">
    <source>
        <dbReference type="Proteomes" id="UP000826195"/>
    </source>
</evidence>
<protein>
    <submittedName>
        <fullName evidence="1">Uncharacterized protein</fullName>
    </submittedName>
</protein>
<organism evidence="1 2">
    <name type="scientific">Cotesia glomerata</name>
    <name type="common">Lepidopteran parasitic wasp</name>
    <name type="synonym">Apanteles glomeratus</name>
    <dbReference type="NCBI Taxonomy" id="32391"/>
    <lineage>
        <taxon>Eukaryota</taxon>
        <taxon>Metazoa</taxon>
        <taxon>Ecdysozoa</taxon>
        <taxon>Arthropoda</taxon>
        <taxon>Hexapoda</taxon>
        <taxon>Insecta</taxon>
        <taxon>Pterygota</taxon>
        <taxon>Neoptera</taxon>
        <taxon>Endopterygota</taxon>
        <taxon>Hymenoptera</taxon>
        <taxon>Apocrita</taxon>
        <taxon>Ichneumonoidea</taxon>
        <taxon>Braconidae</taxon>
        <taxon>Microgastrinae</taxon>
        <taxon>Cotesia</taxon>
    </lineage>
</organism>
<accession>A0AAV7I6A1</accession>
<dbReference type="EMBL" id="JAHXZJ010002237">
    <property type="protein sequence ID" value="KAH0545696.1"/>
    <property type="molecule type" value="Genomic_DNA"/>
</dbReference>
<gene>
    <name evidence="1" type="ORF">KQX54_002428</name>
</gene>
<evidence type="ECO:0000313" key="1">
    <source>
        <dbReference type="EMBL" id="KAH0545696.1"/>
    </source>
</evidence>
<proteinExistence type="predicted"/>
<dbReference type="AlphaFoldDB" id="A0AAV7I6A1"/>
<reference evidence="1 2" key="1">
    <citation type="journal article" date="2021" name="J. Hered.">
        <title>A chromosome-level genome assembly of the parasitoid wasp, Cotesia glomerata (Hymenoptera: Braconidae).</title>
        <authorList>
            <person name="Pinto B.J."/>
            <person name="Weis J.J."/>
            <person name="Gamble T."/>
            <person name="Ode P.J."/>
            <person name="Paul R."/>
            <person name="Zaspel J.M."/>
        </authorList>
    </citation>
    <scope>NUCLEOTIDE SEQUENCE [LARGE SCALE GENOMIC DNA]</scope>
    <source>
        <strain evidence="1">CgM1</strain>
    </source>
</reference>
<dbReference type="Proteomes" id="UP000826195">
    <property type="component" value="Unassembled WGS sequence"/>
</dbReference>
<name>A0AAV7I6A1_COTGL</name>
<keyword evidence="2" id="KW-1185">Reference proteome</keyword>